<dbReference type="EMBL" id="AP021906">
    <property type="protein sequence ID" value="BBP92820.1"/>
    <property type="molecule type" value="Genomic_DNA"/>
</dbReference>
<protein>
    <recommendedName>
        <fullName evidence="3">Solute-binding protein family 3/N-terminal domain-containing protein</fullName>
    </recommendedName>
</protein>
<dbReference type="InterPro" id="IPR001638">
    <property type="entry name" value="Solute-binding_3/MltF_N"/>
</dbReference>
<dbReference type="Proteomes" id="UP000464658">
    <property type="component" value="Chromosome"/>
</dbReference>
<sequence length="84" mass="9274">MEDGKFIFAASGEFHPFSYMDGNQMSGFDIDVGNAISDKLGLEPIQKKYKFAGIVEGVKAGKFDAAVASHTINEERKKNTSFFF</sequence>
<name>A0A5S9MH73_BACIA</name>
<dbReference type="AlphaFoldDB" id="A0A5S9MH73"/>
<evidence type="ECO:0000313" key="4">
    <source>
        <dbReference type="EMBL" id="BBP92820.1"/>
    </source>
</evidence>
<organism evidence="4 5">
    <name type="scientific">Bacillus safensis</name>
    <dbReference type="NCBI Taxonomy" id="561879"/>
    <lineage>
        <taxon>Bacteria</taxon>
        <taxon>Bacillati</taxon>
        <taxon>Bacillota</taxon>
        <taxon>Bacilli</taxon>
        <taxon>Bacillales</taxon>
        <taxon>Bacillaceae</taxon>
        <taxon>Bacillus</taxon>
    </lineage>
</organism>
<feature type="domain" description="Solute-binding protein family 3/N-terminal" evidence="3">
    <location>
        <begin position="8"/>
        <end position="82"/>
    </location>
</feature>
<accession>A0A5S9MH73</accession>
<reference evidence="4 5" key="1">
    <citation type="submission" date="2019-12" db="EMBL/GenBank/DDBJ databases">
        <title>Full genome sequence of a Bacillus safensis strain isolated from commercially available natto in Indonesia.</title>
        <authorList>
            <person name="Yoshida M."/>
            <person name="Uomi M."/>
            <person name="Waturangi D."/>
            <person name="Ekaputri J.J."/>
            <person name="Setiamarga D.H.E."/>
        </authorList>
    </citation>
    <scope>NUCLEOTIDE SEQUENCE [LARGE SCALE GENOMIC DNA]</scope>
    <source>
        <strain evidence="4 5">IDN1</strain>
    </source>
</reference>
<dbReference type="Pfam" id="PF00497">
    <property type="entry name" value="SBP_bac_3"/>
    <property type="match status" value="1"/>
</dbReference>
<keyword evidence="2" id="KW-0449">Lipoprotein</keyword>
<evidence type="ECO:0000259" key="3">
    <source>
        <dbReference type="Pfam" id="PF00497"/>
    </source>
</evidence>
<gene>
    <name evidence="4" type="ORF">BsIDN1_64380</name>
</gene>
<keyword evidence="1" id="KW-0564">Palmitate</keyword>
<evidence type="ECO:0000313" key="5">
    <source>
        <dbReference type="Proteomes" id="UP000464658"/>
    </source>
</evidence>
<dbReference type="Gene3D" id="3.40.190.10">
    <property type="entry name" value="Periplasmic binding protein-like II"/>
    <property type="match status" value="1"/>
</dbReference>
<dbReference type="SUPFAM" id="SSF53850">
    <property type="entry name" value="Periplasmic binding protein-like II"/>
    <property type="match status" value="1"/>
</dbReference>
<proteinExistence type="predicted"/>
<evidence type="ECO:0000256" key="2">
    <source>
        <dbReference type="ARBA" id="ARBA00023288"/>
    </source>
</evidence>
<evidence type="ECO:0000256" key="1">
    <source>
        <dbReference type="ARBA" id="ARBA00023139"/>
    </source>
</evidence>